<sequence>MIVHPIHFSHNPEFKINLETDQIILRGSPEESAGVILRGTVSLTCKEHTKLKAVTLKFLGKTHVNWSDEVSGHQRHHKEERILIEHEWSFLPPTRKTYQLAEGHYEWDFELPLPSNLPETVDHDLGKVSYQLKAVAERPAFSMNYVDRRPVQVTRLVLPSTMELSQTILISNVWTDKLIYDVSLPRRIYSPDNVIPVTFEFSPLSSDLRIRSVACFLKEYTTFTTGEYHKTEGRVIKHLRDDHFPMPTTGRWTKTELLRIPAVESRHVKFDTTAGDLIKIKHKLKFTVSLINADGHVSELRAAIPIVIAAVAPEEDVNALPAYEDAWKSVPYDPSILSDLLASGGLSNASSQAEAEEHGDVLPWMGMDLTRVPSYSTAVRSSRLYSFSGPSLPTYDSLSLSGKVA</sequence>
<dbReference type="EMBL" id="JABAYA010000048">
    <property type="protein sequence ID" value="KAF7727843.1"/>
    <property type="molecule type" value="Genomic_DNA"/>
</dbReference>
<protein>
    <recommendedName>
        <fullName evidence="1">Arrestin C-terminal-like domain-containing protein</fullName>
    </recommendedName>
</protein>
<dbReference type="AlphaFoldDB" id="A0A8H7BV87"/>
<keyword evidence="3" id="KW-1185">Reference proteome</keyword>
<proteinExistence type="predicted"/>
<dbReference type="GO" id="GO:0030674">
    <property type="term" value="F:protein-macromolecule adaptor activity"/>
    <property type="evidence" value="ECO:0007669"/>
    <property type="project" value="TreeGrafter"/>
</dbReference>
<dbReference type="InterPro" id="IPR011021">
    <property type="entry name" value="Arrestin-like_N"/>
</dbReference>
<dbReference type="GO" id="GO:0005886">
    <property type="term" value="C:plasma membrane"/>
    <property type="evidence" value="ECO:0007669"/>
    <property type="project" value="TreeGrafter"/>
</dbReference>
<dbReference type="PANTHER" id="PTHR11188">
    <property type="entry name" value="ARRESTIN DOMAIN CONTAINING PROTEIN"/>
    <property type="match status" value="1"/>
</dbReference>
<feature type="domain" description="Arrestin C-terminal-like" evidence="1">
    <location>
        <begin position="174"/>
        <end position="313"/>
    </location>
</feature>
<evidence type="ECO:0000313" key="3">
    <source>
        <dbReference type="Proteomes" id="UP000605846"/>
    </source>
</evidence>
<accession>A0A8H7BV87</accession>
<dbReference type="SMART" id="SM01017">
    <property type="entry name" value="Arrestin_C"/>
    <property type="match status" value="1"/>
</dbReference>
<dbReference type="OrthoDB" id="2333384at2759"/>
<dbReference type="InterPro" id="IPR050357">
    <property type="entry name" value="Arrestin_domain-protein"/>
</dbReference>
<organism evidence="2 3">
    <name type="scientific">Apophysomyces ossiformis</name>
    <dbReference type="NCBI Taxonomy" id="679940"/>
    <lineage>
        <taxon>Eukaryota</taxon>
        <taxon>Fungi</taxon>
        <taxon>Fungi incertae sedis</taxon>
        <taxon>Mucoromycota</taxon>
        <taxon>Mucoromycotina</taxon>
        <taxon>Mucoromycetes</taxon>
        <taxon>Mucorales</taxon>
        <taxon>Mucorineae</taxon>
        <taxon>Mucoraceae</taxon>
        <taxon>Apophysomyces</taxon>
    </lineage>
</organism>
<dbReference type="PANTHER" id="PTHR11188:SF17">
    <property type="entry name" value="FI21816P1"/>
    <property type="match status" value="1"/>
</dbReference>
<evidence type="ECO:0000259" key="1">
    <source>
        <dbReference type="SMART" id="SM01017"/>
    </source>
</evidence>
<dbReference type="Gene3D" id="2.60.40.640">
    <property type="match status" value="2"/>
</dbReference>
<dbReference type="Proteomes" id="UP000605846">
    <property type="component" value="Unassembled WGS sequence"/>
</dbReference>
<reference evidence="2" key="1">
    <citation type="submission" date="2020-01" db="EMBL/GenBank/DDBJ databases">
        <title>Genome Sequencing of Three Apophysomyces-Like Fungal Strains Confirms a Novel Fungal Genus in the Mucoromycota with divergent Burkholderia-like Endosymbiotic Bacteria.</title>
        <authorList>
            <person name="Stajich J.E."/>
            <person name="Macias A.M."/>
            <person name="Carter-House D."/>
            <person name="Lovett B."/>
            <person name="Kasson L.R."/>
            <person name="Berry K."/>
            <person name="Grigoriev I."/>
            <person name="Chang Y."/>
            <person name="Spatafora J."/>
            <person name="Kasson M.T."/>
        </authorList>
    </citation>
    <scope>NUCLEOTIDE SEQUENCE</scope>
    <source>
        <strain evidence="2">NRRL A-21654</strain>
    </source>
</reference>
<dbReference type="Pfam" id="PF00339">
    <property type="entry name" value="Arrestin_N"/>
    <property type="match status" value="1"/>
</dbReference>
<dbReference type="InterPro" id="IPR011022">
    <property type="entry name" value="Arrestin_C-like"/>
</dbReference>
<comment type="caution">
    <text evidence="2">The sequence shown here is derived from an EMBL/GenBank/DDBJ whole genome shotgun (WGS) entry which is preliminary data.</text>
</comment>
<name>A0A8H7BV87_9FUNG</name>
<dbReference type="Pfam" id="PF02752">
    <property type="entry name" value="Arrestin_C"/>
    <property type="match status" value="1"/>
</dbReference>
<gene>
    <name evidence="2" type="ORF">EC973_006956</name>
</gene>
<dbReference type="InterPro" id="IPR014752">
    <property type="entry name" value="Arrestin-like_C"/>
</dbReference>
<dbReference type="GO" id="GO:0070086">
    <property type="term" value="P:ubiquitin-dependent endocytosis"/>
    <property type="evidence" value="ECO:0007669"/>
    <property type="project" value="TreeGrafter"/>
</dbReference>
<dbReference type="GO" id="GO:0031625">
    <property type="term" value="F:ubiquitin protein ligase binding"/>
    <property type="evidence" value="ECO:0007669"/>
    <property type="project" value="TreeGrafter"/>
</dbReference>
<dbReference type="InterPro" id="IPR014756">
    <property type="entry name" value="Ig_E-set"/>
</dbReference>
<dbReference type="SUPFAM" id="SSF81296">
    <property type="entry name" value="E set domains"/>
    <property type="match status" value="2"/>
</dbReference>
<evidence type="ECO:0000313" key="2">
    <source>
        <dbReference type="EMBL" id="KAF7727843.1"/>
    </source>
</evidence>
<dbReference type="GO" id="GO:0005829">
    <property type="term" value="C:cytosol"/>
    <property type="evidence" value="ECO:0007669"/>
    <property type="project" value="TreeGrafter"/>
</dbReference>